<organism evidence="2 3">
    <name type="scientific">Curtobacterium pusillum</name>
    <dbReference type="NCBI Taxonomy" id="69373"/>
    <lineage>
        <taxon>Bacteria</taxon>
        <taxon>Bacillati</taxon>
        <taxon>Actinomycetota</taxon>
        <taxon>Actinomycetes</taxon>
        <taxon>Micrococcales</taxon>
        <taxon>Microbacteriaceae</taxon>
        <taxon>Curtobacterium</taxon>
    </lineage>
</organism>
<dbReference type="NCBIfam" id="TIGR04378">
    <property type="entry name" value="myo_inos_iolB"/>
    <property type="match status" value="1"/>
</dbReference>
<protein>
    <submittedName>
        <fullName evidence="2">5-deoxy-glucuronate isomerase</fullName>
        <ecNumber evidence="2">5.3.1.30</ecNumber>
    </submittedName>
</protein>
<dbReference type="EMBL" id="JACGXP010000004">
    <property type="protein sequence ID" value="MBA8991569.1"/>
    <property type="molecule type" value="Genomic_DNA"/>
</dbReference>
<keyword evidence="1 2" id="KW-0413">Isomerase</keyword>
<accession>A0AAW3T9M4</accession>
<evidence type="ECO:0000313" key="3">
    <source>
        <dbReference type="Proteomes" id="UP000590225"/>
    </source>
</evidence>
<dbReference type="PIRSF" id="PIRSF036628">
    <property type="entry name" value="IolB"/>
    <property type="match status" value="1"/>
</dbReference>
<dbReference type="SUPFAM" id="SSF51182">
    <property type="entry name" value="RmlC-like cupins"/>
    <property type="match status" value="1"/>
</dbReference>
<reference evidence="2 3" key="1">
    <citation type="submission" date="2020-07" db="EMBL/GenBank/DDBJ databases">
        <title>Above-ground endophytic microbial communities from plants in different locations in the United States.</title>
        <authorList>
            <person name="Frank C."/>
        </authorList>
    </citation>
    <scope>NUCLEOTIDE SEQUENCE [LARGE SCALE GENOMIC DNA]</scope>
    <source>
        <strain evidence="2 3">WPL5_2</strain>
    </source>
</reference>
<dbReference type="Pfam" id="PF04962">
    <property type="entry name" value="KduI"/>
    <property type="match status" value="1"/>
</dbReference>
<dbReference type="InterPro" id="IPR011051">
    <property type="entry name" value="RmlC_Cupin_sf"/>
</dbReference>
<dbReference type="Gene3D" id="2.60.120.10">
    <property type="entry name" value="Jelly Rolls"/>
    <property type="match status" value="2"/>
</dbReference>
<dbReference type="RefSeq" id="WP_182516632.1">
    <property type="nucleotide sequence ID" value="NZ_JACGXP010000004.1"/>
</dbReference>
<evidence type="ECO:0000313" key="2">
    <source>
        <dbReference type="EMBL" id="MBA8991569.1"/>
    </source>
</evidence>
<proteinExistence type="predicted"/>
<comment type="caution">
    <text evidence="2">The sequence shown here is derived from an EMBL/GenBank/DDBJ whole genome shotgun (WGS) entry which is preliminary data.</text>
</comment>
<dbReference type="PANTHER" id="PTHR39193:SF1">
    <property type="entry name" value="5-DEOXY-GLUCURONATE ISOMERASE"/>
    <property type="match status" value="1"/>
</dbReference>
<dbReference type="InterPro" id="IPR021120">
    <property type="entry name" value="KduI/IolB_isomerase"/>
</dbReference>
<dbReference type="Proteomes" id="UP000590225">
    <property type="component" value="Unassembled WGS sequence"/>
</dbReference>
<dbReference type="GO" id="GO:0102482">
    <property type="term" value="F:5-deoxy-D-glucuronate isomerase activity"/>
    <property type="evidence" value="ECO:0007669"/>
    <property type="project" value="UniProtKB-EC"/>
</dbReference>
<dbReference type="AlphaFoldDB" id="A0AAW3T9M4"/>
<gene>
    <name evidence="2" type="ORF">FHW23_002838</name>
</gene>
<name>A0AAW3T9M4_9MICO</name>
<dbReference type="InterPro" id="IPR024203">
    <property type="entry name" value="Deoxy-glucuronate_isom_IolB"/>
</dbReference>
<dbReference type="PANTHER" id="PTHR39193">
    <property type="entry name" value="5-DEOXY-GLUCURONATE ISOMERASE"/>
    <property type="match status" value="1"/>
</dbReference>
<dbReference type="EC" id="5.3.1.30" evidence="2"/>
<dbReference type="InterPro" id="IPR014710">
    <property type="entry name" value="RmlC-like_jellyroll"/>
</dbReference>
<evidence type="ECO:0000256" key="1">
    <source>
        <dbReference type="ARBA" id="ARBA00023235"/>
    </source>
</evidence>
<dbReference type="GO" id="GO:0019310">
    <property type="term" value="P:inositol catabolic process"/>
    <property type="evidence" value="ECO:0007669"/>
    <property type="project" value="InterPro"/>
</dbReference>
<sequence length="279" mass="30615">MVDPQVLKHGAWDVITPEIAGWEFVTFQVKTFGDGETVEFPADGNERAFVNLHGDLVVTVGSDEYRIGGRDTVFDGLGHTLYVPRDTAVSITGTPGAELAIATAPATEQHEVVLVTPDDVGSAARGAGTATRQVSTPMSPDFPADRLHIVEVWTPGGNWSSYPPHKHEHDVDGEAQLEEVYYYRTRDPENGWALQRVYSPERDFDLDVPVRDGDICLIPWGYHTTVAAHDQDLYYLNVLAGPAPKRTLQAAEDPALAPARAKWETLDADPRVPFVPVHP</sequence>
<dbReference type="GO" id="GO:0008880">
    <property type="term" value="F:glucuronate isomerase activity"/>
    <property type="evidence" value="ECO:0007669"/>
    <property type="project" value="InterPro"/>
</dbReference>